<evidence type="ECO:0000256" key="12">
    <source>
        <dbReference type="ARBA" id="ARBA00048594"/>
    </source>
</evidence>
<dbReference type="EC" id="2.7.4.8" evidence="4 13"/>
<evidence type="ECO:0000256" key="8">
    <source>
        <dbReference type="ARBA" id="ARBA00022741"/>
    </source>
</evidence>
<dbReference type="InterPro" id="IPR008145">
    <property type="entry name" value="GK/Ca_channel_bsu"/>
</dbReference>
<dbReference type="PROSITE" id="PS00856">
    <property type="entry name" value="GUANYLATE_KINASE_1"/>
    <property type="match status" value="1"/>
</dbReference>
<dbReference type="Gene3D" id="3.30.63.10">
    <property type="entry name" value="Guanylate Kinase phosphate binding domain"/>
    <property type="match status" value="1"/>
</dbReference>
<evidence type="ECO:0000256" key="9">
    <source>
        <dbReference type="ARBA" id="ARBA00022777"/>
    </source>
</evidence>
<evidence type="ECO:0000256" key="4">
    <source>
        <dbReference type="ARBA" id="ARBA00012961"/>
    </source>
</evidence>
<dbReference type="InterPro" id="IPR020590">
    <property type="entry name" value="Guanylate_kinase_CS"/>
</dbReference>
<comment type="subcellular location">
    <subcellularLocation>
        <location evidence="2 13">Cytoplasm</location>
    </subcellularLocation>
</comment>
<dbReference type="InterPro" id="IPR017665">
    <property type="entry name" value="Guanylate_kinase"/>
</dbReference>
<dbReference type="Gene3D" id="3.40.50.300">
    <property type="entry name" value="P-loop containing nucleotide triphosphate hydrolases"/>
    <property type="match status" value="1"/>
</dbReference>
<dbReference type="GO" id="GO:0005829">
    <property type="term" value="C:cytosol"/>
    <property type="evidence" value="ECO:0007669"/>
    <property type="project" value="TreeGrafter"/>
</dbReference>
<dbReference type="CDD" id="cd00071">
    <property type="entry name" value="GMPK"/>
    <property type="match status" value="1"/>
</dbReference>
<comment type="catalytic activity">
    <reaction evidence="12 13">
        <text>GMP + ATP = GDP + ADP</text>
        <dbReference type="Rhea" id="RHEA:20780"/>
        <dbReference type="ChEBI" id="CHEBI:30616"/>
        <dbReference type="ChEBI" id="CHEBI:58115"/>
        <dbReference type="ChEBI" id="CHEBI:58189"/>
        <dbReference type="ChEBI" id="CHEBI:456216"/>
        <dbReference type="EC" id="2.7.4.8"/>
    </reaction>
</comment>
<comment type="similarity">
    <text evidence="3 13">Belongs to the guanylate kinase family.</text>
</comment>
<evidence type="ECO:0000256" key="13">
    <source>
        <dbReference type="HAMAP-Rule" id="MF_00328"/>
    </source>
</evidence>
<proteinExistence type="inferred from homology"/>
<evidence type="ECO:0000256" key="11">
    <source>
        <dbReference type="ARBA" id="ARBA00030128"/>
    </source>
</evidence>
<comment type="caution">
    <text evidence="15">The sequence shown here is derived from an EMBL/GenBank/DDBJ whole genome shotgun (WGS) entry which is preliminary data.</text>
</comment>
<evidence type="ECO:0000313" key="15">
    <source>
        <dbReference type="EMBL" id="RFM25230.1"/>
    </source>
</evidence>
<gene>
    <name evidence="13" type="primary">gmk</name>
    <name evidence="15" type="ORF">D0433_00990</name>
</gene>
<feature type="domain" description="Guanylate kinase-like" evidence="14">
    <location>
        <begin position="24"/>
        <end position="203"/>
    </location>
</feature>
<dbReference type="SUPFAM" id="SSF52540">
    <property type="entry name" value="P-loop containing nucleoside triphosphate hydrolases"/>
    <property type="match status" value="1"/>
</dbReference>
<evidence type="ECO:0000256" key="2">
    <source>
        <dbReference type="ARBA" id="ARBA00004496"/>
    </source>
</evidence>
<keyword evidence="7 13" id="KW-0808">Transferase</keyword>
<dbReference type="InterPro" id="IPR027417">
    <property type="entry name" value="P-loop_NTPase"/>
</dbReference>
<dbReference type="Proteomes" id="UP000266389">
    <property type="component" value="Unassembled WGS sequence"/>
</dbReference>
<dbReference type="PANTHER" id="PTHR23117:SF13">
    <property type="entry name" value="GUANYLATE KINASE"/>
    <property type="match status" value="1"/>
</dbReference>
<dbReference type="Pfam" id="PF00625">
    <property type="entry name" value="Guanylate_kin"/>
    <property type="match status" value="1"/>
</dbReference>
<dbReference type="FunFam" id="3.30.63.10:FF:000005">
    <property type="entry name" value="Guanylate kinase"/>
    <property type="match status" value="1"/>
</dbReference>
<evidence type="ECO:0000313" key="16">
    <source>
        <dbReference type="Proteomes" id="UP000266389"/>
    </source>
</evidence>
<protein>
    <recommendedName>
        <fullName evidence="5 13">Guanylate kinase</fullName>
        <ecNumber evidence="4 13">2.7.4.8</ecNumber>
    </recommendedName>
    <alternativeName>
        <fullName evidence="11 13">GMP kinase</fullName>
    </alternativeName>
</protein>
<feature type="binding site" evidence="13">
    <location>
        <begin position="31"/>
        <end position="38"/>
    </location>
    <ligand>
        <name>ATP</name>
        <dbReference type="ChEBI" id="CHEBI:30616"/>
    </ligand>
</feature>
<dbReference type="NCBIfam" id="TIGR03263">
    <property type="entry name" value="guanyl_kin"/>
    <property type="match status" value="1"/>
</dbReference>
<evidence type="ECO:0000256" key="7">
    <source>
        <dbReference type="ARBA" id="ARBA00022679"/>
    </source>
</evidence>
<keyword evidence="10 13" id="KW-0067">ATP-binding</keyword>
<evidence type="ECO:0000256" key="6">
    <source>
        <dbReference type="ARBA" id="ARBA00022490"/>
    </source>
</evidence>
<dbReference type="PANTHER" id="PTHR23117">
    <property type="entry name" value="GUANYLATE KINASE-RELATED"/>
    <property type="match status" value="1"/>
</dbReference>
<dbReference type="InterPro" id="IPR008144">
    <property type="entry name" value="Guanylate_kin-like_dom"/>
</dbReference>
<organism evidence="15 16">
    <name type="scientific">Candidatus Thermochlorobacter aerophilus</name>
    <dbReference type="NCBI Taxonomy" id="1868324"/>
    <lineage>
        <taxon>Bacteria</taxon>
        <taxon>Pseudomonadati</taxon>
        <taxon>Chlorobiota</taxon>
        <taxon>Chlorobiia</taxon>
        <taxon>Chlorobiales</taxon>
        <taxon>Candidatus Thermochlorobacteriaceae</taxon>
        <taxon>Candidatus Thermochlorobacter</taxon>
    </lineage>
</organism>
<evidence type="ECO:0000256" key="5">
    <source>
        <dbReference type="ARBA" id="ARBA00016296"/>
    </source>
</evidence>
<sequence length="210" mass="23531">MAVSESESVAHATTLPKSDTPQQGKLIVFAAPSGTGKSTIAKAILEAFPNISFSVSATTRPIREGEQNGREYYFISKSEFEEKLQRGEFIEYSKHFDNYYGTLKSVAEHALSSGKHLLLDLDVHGSMAVKKLYGPRALLIFIKPPSLEVLRSRLMSRRTETPEAIQRRLERAEYELSFCNQFDAVVVNDSLQKAIDEVKSLIDKFINSEP</sequence>
<dbReference type="GO" id="GO:0004385">
    <property type="term" value="F:GMP kinase activity"/>
    <property type="evidence" value="ECO:0007669"/>
    <property type="project" value="UniProtKB-UniRule"/>
</dbReference>
<accession>A0A395M3A7</accession>
<dbReference type="SMART" id="SM00072">
    <property type="entry name" value="GuKc"/>
    <property type="match status" value="1"/>
</dbReference>
<comment type="function">
    <text evidence="1 13">Essential for recycling GMP and indirectly, cGMP.</text>
</comment>
<reference evidence="15 16" key="1">
    <citation type="journal article" date="2011" name="ISME J.">
        <title>Community ecology of hot spring cyanobacterial mats: predominant populations and their functional potential.</title>
        <authorList>
            <person name="Klatt C.G."/>
            <person name="Wood J.M."/>
            <person name="Rusch D.B."/>
            <person name="Bateson M.M."/>
            <person name="Hamamura N."/>
            <person name="Heidelberg J.F."/>
            <person name="Grossman A.R."/>
            <person name="Bhaya D."/>
            <person name="Cohan F.M."/>
            <person name="Kuhl M."/>
            <person name="Bryant D.A."/>
            <person name="Ward D.M."/>
        </authorList>
    </citation>
    <scope>NUCLEOTIDE SEQUENCE [LARGE SCALE GENOMIC DNA]</scope>
    <source>
        <strain evidence="15">OS</strain>
    </source>
</reference>
<evidence type="ECO:0000256" key="1">
    <source>
        <dbReference type="ARBA" id="ARBA00003531"/>
    </source>
</evidence>
<dbReference type="PROSITE" id="PS50052">
    <property type="entry name" value="GUANYLATE_KINASE_2"/>
    <property type="match status" value="1"/>
</dbReference>
<dbReference type="HAMAP" id="MF_00328">
    <property type="entry name" value="Guanylate_kinase"/>
    <property type="match status" value="1"/>
</dbReference>
<keyword evidence="8 13" id="KW-0547">Nucleotide-binding</keyword>
<evidence type="ECO:0000256" key="3">
    <source>
        <dbReference type="ARBA" id="ARBA00005790"/>
    </source>
</evidence>
<name>A0A395M3A7_9BACT</name>
<keyword evidence="6 13" id="KW-0963">Cytoplasm</keyword>
<dbReference type="AlphaFoldDB" id="A0A395M3A7"/>
<dbReference type="GO" id="GO:0005524">
    <property type="term" value="F:ATP binding"/>
    <property type="evidence" value="ECO:0007669"/>
    <property type="project" value="UniProtKB-UniRule"/>
</dbReference>
<dbReference type="EMBL" id="PHFL01000007">
    <property type="protein sequence ID" value="RFM25230.1"/>
    <property type="molecule type" value="Genomic_DNA"/>
</dbReference>
<evidence type="ECO:0000256" key="10">
    <source>
        <dbReference type="ARBA" id="ARBA00022840"/>
    </source>
</evidence>
<evidence type="ECO:0000259" key="14">
    <source>
        <dbReference type="PROSITE" id="PS50052"/>
    </source>
</evidence>
<keyword evidence="9 13" id="KW-0418">Kinase</keyword>